<dbReference type="Gene3D" id="3.40.630.30">
    <property type="match status" value="1"/>
</dbReference>
<protein>
    <submittedName>
        <fullName evidence="2">Acetyltransferase (GNAT) family protein</fullName>
    </submittedName>
</protein>
<reference evidence="3" key="1">
    <citation type="submission" date="2017-08" db="EMBL/GenBank/DDBJ databases">
        <authorList>
            <person name="Varghese N."/>
            <person name="Submissions S."/>
        </authorList>
    </citation>
    <scope>NUCLEOTIDE SEQUENCE [LARGE SCALE GENOMIC DNA]</scope>
    <source>
        <strain evidence="3">USBA17B2</strain>
    </source>
</reference>
<dbReference type="RefSeq" id="WP_097186720.1">
    <property type="nucleotide sequence ID" value="NZ_OBQK01000001.1"/>
</dbReference>
<dbReference type="AlphaFoldDB" id="A0A285VFV0"/>
<evidence type="ECO:0000313" key="3">
    <source>
        <dbReference type="Proteomes" id="UP000219688"/>
    </source>
</evidence>
<gene>
    <name evidence="2" type="ORF">SAMN05421879_101554</name>
</gene>
<dbReference type="InterPro" id="IPR016181">
    <property type="entry name" value="Acyl_CoA_acyltransferase"/>
</dbReference>
<organism evidence="2 3">
    <name type="scientific">Ornithinimicrobium cerasi</name>
    <dbReference type="NCBI Taxonomy" id="2248773"/>
    <lineage>
        <taxon>Bacteria</taxon>
        <taxon>Bacillati</taxon>
        <taxon>Actinomycetota</taxon>
        <taxon>Actinomycetes</taxon>
        <taxon>Micrococcales</taxon>
        <taxon>Ornithinimicrobiaceae</taxon>
        <taxon>Ornithinimicrobium</taxon>
    </lineage>
</organism>
<dbReference type="GO" id="GO:0016747">
    <property type="term" value="F:acyltransferase activity, transferring groups other than amino-acyl groups"/>
    <property type="evidence" value="ECO:0007669"/>
    <property type="project" value="InterPro"/>
</dbReference>
<proteinExistence type="predicted"/>
<dbReference type="CDD" id="cd04301">
    <property type="entry name" value="NAT_SF"/>
    <property type="match status" value="1"/>
</dbReference>
<dbReference type="InterPro" id="IPR000182">
    <property type="entry name" value="GNAT_dom"/>
</dbReference>
<name>A0A285VFV0_9MICO</name>
<keyword evidence="2" id="KW-0808">Transferase</keyword>
<dbReference type="EMBL" id="OBQK01000001">
    <property type="protein sequence ID" value="SOC52438.1"/>
    <property type="molecule type" value="Genomic_DNA"/>
</dbReference>
<dbReference type="Proteomes" id="UP000219688">
    <property type="component" value="Unassembled WGS sequence"/>
</dbReference>
<dbReference type="Pfam" id="PF00583">
    <property type="entry name" value="Acetyltransf_1"/>
    <property type="match status" value="1"/>
</dbReference>
<dbReference type="STRING" id="1122622.GCA_000421185_03547"/>
<dbReference type="SUPFAM" id="SSF55729">
    <property type="entry name" value="Acyl-CoA N-acyltransferases (Nat)"/>
    <property type="match status" value="1"/>
</dbReference>
<evidence type="ECO:0000313" key="2">
    <source>
        <dbReference type="EMBL" id="SOC52438.1"/>
    </source>
</evidence>
<keyword evidence="3" id="KW-1185">Reference proteome</keyword>
<accession>A0A285VFV0</accession>
<feature type="domain" description="N-acetyltransferase" evidence="1">
    <location>
        <begin position="15"/>
        <end position="182"/>
    </location>
</feature>
<dbReference type="PROSITE" id="PS51186">
    <property type="entry name" value="GNAT"/>
    <property type="match status" value="1"/>
</dbReference>
<evidence type="ECO:0000259" key="1">
    <source>
        <dbReference type="PROSITE" id="PS51186"/>
    </source>
</evidence>
<sequence>MSPRGPRAPLAPDEVEVVPATGRFADVARMVGPSVPGGQACWCLSHRLLTAQLKDGGTERREEVMRELCEGPVPPGLLAYVDGELAGWVGAAPRSSMSYVESSSRLVRAHDDDVWVVICLRVRPEFRRRGLTRLLIEAVVAEAARSGADAVEAYPVDPEGGKVDQTLAYVGLTSWFEDADFERVLQTEATSARLRRWLVRREL</sequence>